<reference evidence="3" key="2">
    <citation type="journal article" date="2024" name="Nature">
        <title>Anoxygenic phototroph of the Chloroflexota uses a type I reaction centre.</title>
        <authorList>
            <person name="Tsuji J.M."/>
            <person name="Shaw N.A."/>
            <person name="Nagashima S."/>
            <person name="Venkiteswaran J.J."/>
            <person name="Schiff S.L."/>
            <person name="Watanabe T."/>
            <person name="Fukui M."/>
            <person name="Hanada S."/>
            <person name="Tank M."/>
            <person name="Neufeld J.D."/>
        </authorList>
    </citation>
    <scope>NUCLEOTIDE SEQUENCE</scope>
    <source>
        <strain evidence="3">L227-S17</strain>
    </source>
</reference>
<feature type="transmembrane region" description="Helical" evidence="1">
    <location>
        <begin position="116"/>
        <end position="132"/>
    </location>
</feature>
<keyword evidence="1" id="KW-1133">Transmembrane helix</keyword>
<dbReference type="Proteomes" id="UP000521676">
    <property type="component" value="Unassembled WGS sequence"/>
</dbReference>
<keyword evidence="5" id="KW-1185">Reference proteome</keyword>
<evidence type="ECO:0000313" key="4">
    <source>
        <dbReference type="Proteomes" id="UP000521676"/>
    </source>
</evidence>
<reference evidence="2 4" key="1">
    <citation type="submission" date="2020-06" db="EMBL/GenBank/DDBJ databases">
        <title>Anoxygenic phototrophic Chloroflexota member uses a Type I reaction center.</title>
        <authorList>
            <person name="Tsuji J.M."/>
            <person name="Shaw N.A."/>
            <person name="Nagashima S."/>
            <person name="Venkiteswaran J."/>
            <person name="Schiff S.L."/>
            <person name="Hanada S."/>
            <person name="Tank M."/>
            <person name="Neufeld J.D."/>
        </authorList>
    </citation>
    <scope>NUCLEOTIDE SEQUENCE [LARGE SCALE GENOMIC DNA]</scope>
    <source>
        <strain evidence="2">L227-S17</strain>
    </source>
</reference>
<protein>
    <submittedName>
        <fullName evidence="2">DUF2085 domain-containing protein</fullName>
    </submittedName>
</protein>
<dbReference type="RefSeq" id="WP_341469373.1">
    <property type="nucleotide sequence ID" value="NZ_CP128399.1"/>
</dbReference>
<keyword evidence="1" id="KW-0472">Membrane</keyword>
<dbReference type="EMBL" id="CP128399">
    <property type="protein sequence ID" value="WJW67480.1"/>
    <property type="molecule type" value="Genomic_DNA"/>
</dbReference>
<evidence type="ECO:0000313" key="2">
    <source>
        <dbReference type="EMBL" id="NWJ45607.1"/>
    </source>
</evidence>
<feature type="transmembrane region" description="Helical" evidence="1">
    <location>
        <begin position="169"/>
        <end position="186"/>
    </location>
</feature>
<proteinExistence type="predicted"/>
<sequence>MPASQFQNRQNNIKPDPEKLAYIQDDIPEWRQHLSENTINGFTGFLRFMSQRWLTVLNTFNIGMVGLALAVPLAEQQGWRWLSVPVNGLCNLLCVQEPSHSFFIEGHQMGLCQRCLAIYALLGLTGLLFHIIRNRLQPLKLWQYGIFSLPMLIDAFTQLFGWRQSAWELRLLTGGLFAIGTVWYIYPQIEIGMRRMKARFNARLLETRA</sequence>
<dbReference type="AlphaFoldDB" id="A0A8T7LXK6"/>
<organism evidence="2 4">
    <name type="scientific">Candidatus Chlorohelix allophototropha</name>
    <dbReference type="NCBI Taxonomy" id="3003348"/>
    <lineage>
        <taxon>Bacteria</taxon>
        <taxon>Bacillati</taxon>
        <taxon>Chloroflexota</taxon>
        <taxon>Chloroflexia</taxon>
        <taxon>Candidatus Chloroheliales</taxon>
        <taxon>Candidatus Chloroheliaceae</taxon>
        <taxon>Candidatus Chlorohelix</taxon>
    </lineage>
</organism>
<feature type="transmembrane region" description="Helical" evidence="1">
    <location>
        <begin position="144"/>
        <end position="163"/>
    </location>
</feature>
<accession>A0A8T7LXK6</accession>
<dbReference type="Pfam" id="PF09858">
    <property type="entry name" value="DUF2085"/>
    <property type="match status" value="1"/>
</dbReference>
<evidence type="ECO:0000256" key="1">
    <source>
        <dbReference type="SAM" id="Phobius"/>
    </source>
</evidence>
<feature type="transmembrane region" description="Helical" evidence="1">
    <location>
        <begin position="53"/>
        <end position="74"/>
    </location>
</feature>
<evidence type="ECO:0000313" key="3">
    <source>
        <dbReference type="EMBL" id="WJW67480.1"/>
    </source>
</evidence>
<keyword evidence="1" id="KW-0812">Transmembrane</keyword>
<dbReference type="Proteomes" id="UP001431572">
    <property type="component" value="Chromosome 1"/>
</dbReference>
<dbReference type="EMBL" id="JACATZ010000001">
    <property type="protein sequence ID" value="NWJ45607.1"/>
    <property type="molecule type" value="Genomic_DNA"/>
</dbReference>
<dbReference type="InterPro" id="IPR019206">
    <property type="entry name" value="DUF2085_TM"/>
</dbReference>
<name>A0A8T7LXK6_9CHLR</name>
<gene>
    <name evidence="2" type="ORF">HXX08_06990</name>
    <name evidence="3" type="ORF">OZ401_000746</name>
</gene>
<evidence type="ECO:0000313" key="5">
    <source>
        <dbReference type="Proteomes" id="UP001431572"/>
    </source>
</evidence>